<evidence type="ECO:0000313" key="3">
    <source>
        <dbReference type="Proteomes" id="UP000015106"/>
    </source>
</evidence>
<feature type="region of interest" description="Disordered" evidence="1">
    <location>
        <begin position="68"/>
        <end position="93"/>
    </location>
</feature>
<reference evidence="2" key="3">
    <citation type="submission" date="2022-06" db="UniProtKB">
        <authorList>
            <consortium name="EnsemblPlants"/>
        </authorList>
    </citation>
    <scope>IDENTIFICATION</scope>
</reference>
<proteinExistence type="predicted"/>
<keyword evidence="3" id="KW-1185">Reference proteome</keyword>
<dbReference type="AlphaFoldDB" id="A0A8R7Q0E3"/>
<reference evidence="2" key="2">
    <citation type="submission" date="2018-03" db="EMBL/GenBank/DDBJ databases">
        <title>The Triticum urartu genome reveals the dynamic nature of wheat genome evolution.</title>
        <authorList>
            <person name="Ling H."/>
            <person name="Ma B."/>
            <person name="Shi X."/>
            <person name="Liu H."/>
            <person name="Dong L."/>
            <person name="Sun H."/>
            <person name="Cao Y."/>
            <person name="Gao Q."/>
            <person name="Zheng S."/>
            <person name="Li Y."/>
            <person name="Yu Y."/>
            <person name="Du H."/>
            <person name="Qi M."/>
            <person name="Li Y."/>
            <person name="Yu H."/>
            <person name="Cui Y."/>
            <person name="Wang N."/>
            <person name="Chen C."/>
            <person name="Wu H."/>
            <person name="Zhao Y."/>
            <person name="Zhang J."/>
            <person name="Li Y."/>
            <person name="Zhou W."/>
            <person name="Zhang B."/>
            <person name="Hu W."/>
            <person name="Eijk M."/>
            <person name="Tang J."/>
            <person name="Witsenboer H."/>
            <person name="Zhao S."/>
            <person name="Li Z."/>
            <person name="Zhang A."/>
            <person name="Wang D."/>
            <person name="Liang C."/>
        </authorList>
    </citation>
    <scope>NUCLEOTIDE SEQUENCE [LARGE SCALE GENOMIC DNA]</scope>
    <source>
        <strain evidence="2">cv. G1812</strain>
    </source>
</reference>
<feature type="region of interest" description="Disordered" evidence="1">
    <location>
        <begin position="329"/>
        <end position="348"/>
    </location>
</feature>
<name>A0A8R7Q0E3_TRIUA</name>
<sequence>MATKKSPWTGERSETSHAHGSNGEDEASELRRWAHHGPALGLDVEHPQRVPGASALGLDGASHHHALAATDGDRARSAGLEPRRGRPDLAPAAPLPAVLHHGRALDAPHPAAHHHVRRRRRRAHALQPAPLAGRRVEPLGVALEPALAARAVPAHSQEPVAGDGGHAVALVALLGHVRERVPGVGARVVRLRRLQRVLELVVASRDVDLAAGLGAGEEGPRRPHGRAAAPHAGGGVEHVHVRHGLEGLGVPPAQHGEAAPHGRALREHRHGRRGALPAPLAGGDVVHRHAVRLGVLRRGPIRVRGRRVPELQQVDQVLVGAGLGARQREVRRGGGGVPAAADAPHRAEGGVRDARQAVDGDVVRHARDEVDVLDLALLDTALLVPHLRYLWDWD</sequence>
<evidence type="ECO:0000313" key="2">
    <source>
        <dbReference type="EnsemblPlants" id="TuG1812G0400000850.01.T01.cds440549"/>
    </source>
</evidence>
<organism evidence="2 3">
    <name type="scientific">Triticum urartu</name>
    <name type="common">Red wild einkorn</name>
    <name type="synonym">Crithodium urartu</name>
    <dbReference type="NCBI Taxonomy" id="4572"/>
    <lineage>
        <taxon>Eukaryota</taxon>
        <taxon>Viridiplantae</taxon>
        <taxon>Streptophyta</taxon>
        <taxon>Embryophyta</taxon>
        <taxon>Tracheophyta</taxon>
        <taxon>Spermatophyta</taxon>
        <taxon>Magnoliopsida</taxon>
        <taxon>Liliopsida</taxon>
        <taxon>Poales</taxon>
        <taxon>Poaceae</taxon>
        <taxon>BOP clade</taxon>
        <taxon>Pooideae</taxon>
        <taxon>Triticodae</taxon>
        <taxon>Triticeae</taxon>
        <taxon>Triticinae</taxon>
        <taxon>Triticum</taxon>
    </lineage>
</organism>
<evidence type="ECO:0000256" key="1">
    <source>
        <dbReference type="SAM" id="MobiDB-lite"/>
    </source>
</evidence>
<reference evidence="3" key="1">
    <citation type="journal article" date="2013" name="Nature">
        <title>Draft genome of the wheat A-genome progenitor Triticum urartu.</title>
        <authorList>
            <person name="Ling H.Q."/>
            <person name="Zhao S."/>
            <person name="Liu D."/>
            <person name="Wang J."/>
            <person name="Sun H."/>
            <person name="Zhang C."/>
            <person name="Fan H."/>
            <person name="Li D."/>
            <person name="Dong L."/>
            <person name="Tao Y."/>
            <person name="Gao C."/>
            <person name="Wu H."/>
            <person name="Li Y."/>
            <person name="Cui Y."/>
            <person name="Guo X."/>
            <person name="Zheng S."/>
            <person name="Wang B."/>
            <person name="Yu K."/>
            <person name="Liang Q."/>
            <person name="Yang W."/>
            <person name="Lou X."/>
            <person name="Chen J."/>
            <person name="Feng M."/>
            <person name="Jian J."/>
            <person name="Zhang X."/>
            <person name="Luo G."/>
            <person name="Jiang Y."/>
            <person name="Liu J."/>
            <person name="Wang Z."/>
            <person name="Sha Y."/>
            <person name="Zhang B."/>
            <person name="Wu H."/>
            <person name="Tang D."/>
            <person name="Shen Q."/>
            <person name="Xue P."/>
            <person name="Zou S."/>
            <person name="Wang X."/>
            <person name="Liu X."/>
            <person name="Wang F."/>
            <person name="Yang Y."/>
            <person name="An X."/>
            <person name="Dong Z."/>
            <person name="Zhang K."/>
            <person name="Zhang X."/>
            <person name="Luo M.C."/>
            <person name="Dvorak J."/>
            <person name="Tong Y."/>
            <person name="Wang J."/>
            <person name="Yang H."/>
            <person name="Li Z."/>
            <person name="Wang D."/>
            <person name="Zhang A."/>
            <person name="Wang J."/>
        </authorList>
    </citation>
    <scope>NUCLEOTIDE SEQUENCE</scope>
    <source>
        <strain evidence="3">cv. G1812</strain>
    </source>
</reference>
<feature type="compositionally biased region" description="Basic and acidic residues" evidence="1">
    <location>
        <begin position="71"/>
        <end position="87"/>
    </location>
</feature>
<dbReference type="EnsemblPlants" id="TuG1812G0400000850.01.T01">
    <property type="protein sequence ID" value="TuG1812G0400000850.01.T01.cds440549"/>
    <property type="gene ID" value="TuG1812G0400000850.01"/>
</dbReference>
<dbReference type="Proteomes" id="UP000015106">
    <property type="component" value="Chromosome 4"/>
</dbReference>
<feature type="region of interest" description="Disordered" evidence="1">
    <location>
        <begin position="1"/>
        <end position="45"/>
    </location>
</feature>
<accession>A0A8R7Q0E3</accession>
<gene>
    <name evidence="2" type="primary">LOC125550717</name>
</gene>
<feature type="region of interest" description="Disordered" evidence="1">
    <location>
        <begin position="213"/>
        <end position="232"/>
    </location>
</feature>
<dbReference type="Gramene" id="TuG1812G0400000850.01.T01">
    <property type="protein sequence ID" value="TuG1812G0400000850.01.T01.cds440549"/>
    <property type="gene ID" value="TuG1812G0400000850.01"/>
</dbReference>
<protein>
    <submittedName>
        <fullName evidence="2">Uncharacterized protein</fullName>
    </submittedName>
</protein>